<feature type="domain" description="Manganese/iron superoxide dismutase C-terminal" evidence="8">
    <location>
        <begin position="100"/>
        <end position="197"/>
    </location>
</feature>
<dbReference type="PROSITE" id="PS00088">
    <property type="entry name" value="SOD_MN"/>
    <property type="match status" value="1"/>
</dbReference>
<dbReference type="PANTHER" id="PTHR43595">
    <property type="entry name" value="37S RIBOSOMAL PROTEIN S26, MITOCHONDRIAL"/>
    <property type="match status" value="1"/>
</dbReference>
<feature type="binding site" evidence="5">
    <location>
        <position position="167"/>
    </location>
    <ligand>
        <name>Mn(2+)</name>
        <dbReference type="ChEBI" id="CHEBI:29035"/>
    </ligand>
</feature>
<dbReference type="GO" id="GO:0046872">
    <property type="term" value="F:metal ion binding"/>
    <property type="evidence" value="ECO:0007669"/>
    <property type="project" value="UniProtKB-KW"/>
</dbReference>
<keyword evidence="3 5" id="KW-0479">Metal-binding</keyword>
<name>A0A1G2CBD2_9BACT</name>
<dbReference type="Pfam" id="PF00081">
    <property type="entry name" value="Sod_Fe_N"/>
    <property type="match status" value="1"/>
</dbReference>
<evidence type="ECO:0000256" key="2">
    <source>
        <dbReference type="ARBA" id="ARBA00012682"/>
    </source>
</evidence>
<accession>A0A1G2CBD2</accession>
<evidence type="ECO:0000256" key="5">
    <source>
        <dbReference type="PIRSR" id="PIRSR000349-1"/>
    </source>
</evidence>
<dbReference type="GO" id="GO:0005737">
    <property type="term" value="C:cytoplasm"/>
    <property type="evidence" value="ECO:0007669"/>
    <property type="project" value="TreeGrafter"/>
</dbReference>
<dbReference type="SUPFAM" id="SSF54719">
    <property type="entry name" value="Fe,Mn superoxide dismutase (SOD), C-terminal domain"/>
    <property type="match status" value="1"/>
</dbReference>
<dbReference type="InterPro" id="IPR019832">
    <property type="entry name" value="Mn/Fe_SOD_C"/>
</dbReference>
<feature type="binding site" evidence="5">
    <location>
        <position position="27"/>
    </location>
    <ligand>
        <name>Mn(2+)</name>
        <dbReference type="ChEBI" id="CHEBI:29035"/>
    </ligand>
</feature>
<evidence type="ECO:0000259" key="7">
    <source>
        <dbReference type="Pfam" id="PF00081"/>
    </source>
</evidence>
<dbReference type="STRING" id="1798647.A2855_00485"/>
<dbReference type="PANTHER" id="PTHR43595:SF2">
    <property type="entry name" value="SMALL RIBOSOMAL SUBUNIT PROTEIN MS42"/>
    <property type="match status" value="1"/>
</dbReference>
<evidence type="ECO:0000256" key="4">
    <source>
        <dbReference type="ARBA" id="ARBA00023002"/>
    </source>
</evidence>
<reference evidence="9 10" key="1">
    <citation type="journal article" date="2016" name="Nat. Commun.">
        <title>Thousands of microbial genomes shed light on interconnected biogeochemical processes in an aquifer system.</title>
        <authorList>
            <person name="Anantharaman K."/>
            <person name="Brown C.T."/>
            <person name="Hug L.A."/>
            <person name="Sharon I."/>
            <person name="Castelle C.J."/>
            <person name="Probst A.J."/>
            <person name="Thomas B.C."/>
            <person name="Singh A."/>
            <person name="Wilkins M.J."/>
            <person name="Karaoz U."/>
            <person name="Brodie E.L."/>
            <person name="Williams K.H."/>
            <person name="Hubbard S.S."/>
            <person name="Banfield J.F."/>
        </authorList>
    </citation>
    <scope>NUCLEOTIDE SEQUENCE [LARGE SCALE GENOMIC DNA]</scope>
</reference>
<comment type="caution">
    <text evidence="9">The sequence shown here is derived from an EMBL/GenBank/DDBJ whole genome shotgun (WGS) entry which is preliminary data.</text>
</comment>
<feature type="binding site" evidence="5">
    <location>
        <position position="171"/>
    </location>
    <ligand>
        <name>Mn(2+)</name>
        <dbReference type="ChEBI" id="CHEBI:29035"/>
    </ligand>
</feature>
<dbReference type="GO" id="GO:0004784">
    <property type="term" value="F:superoxide dismutase activity"/>
    <property type="evidence" value="ECO:0007669"/>
    <property type="project" value="UniProtKB-EC"/>
</dbReference>
<dbReference type="InterPro" id="IPR036324">
    <property type="entry name" value="Mn/Fe_SOD_N_sf"/>
</dbReference>
<dbReference type="PRINTS" id="PR01703">
    <property type="entry name" value="MNSODISMTASE"/>
</dbReference>
<dbReference type="Gene3D" id="3.55.40.20">
    <property type="entry name" value="Iron/manganese superoxide dismutase, C-terminal domain"/>
    <property type="match status" value="1"/>
</dbReference>
<dbReference type="FunFam" id="3.55.40.20:FF:000004">
    <property type="entry name" value="Superoxide dismutase [Fe]"/>
    <property type="match status" value="1"/>
</dbReference>
<comment type="catalytic activity">
    <reaction evidence="6">
        <text>2 superoxide + 2 H(+) = H2O2 + O2</text>
        <dbReference type="Rhea" id="RHEA:20696"/>
        <dbReference type="ChEBI" id="CHEBI:15378"/>
        <dbReference type="ChEBI" id="CHEBI:15379"/>
        <dbReference type="ChEBI" id="CHEBI:16240"/>
        <dbReference type="ChEBI" id="CHEBI:18421"/>
        <dbReference type="EC" id="1.15.1.1"/>
    </reaction>
</comment>
<dbReference type="InterPro" id="IPR001189">
    <property type="entry name" value="Mn/Fe_SOD"/>
</dbReference>
<dbReference type="PIRSF" id="PIRSF000349">
    <property type="entry name" value="SODismutase"/>
    <property type="match status" value="1"/>
</dbReference>
<proteinExistence type="inferred from homology"/>
<dbReference type="Pfam" id="PF02777">
    <property type="entry name" value="Sod_Fe_C"/>
    <property type="match status" value="1"/>
</dbReference>
<evidence type="ECO:0000256" key="3">
    <source>
        <dbReference type="ARBA" id="ARBA00022723"/>
    </source>
</evidence>
<organism evidence="9 10">
    <name type="scientific">Candidatus Liptonbacteria bacterium RIFCSPHIGHO2_01_FULL_57_28</name>
    <dbReference type="NCBI Taxonomy" id="1798647"/>
    <lineage>
        <taxon>Bacteria</taxon>
        <taxon>Candidatus Liptoniibacteriota</taxon>
    </lineage>
</organism>
<gene>
    <name evidence="9" type="ORF">A2855_00485</name>
</gene>
<dbReference type="FunFam" id="1.10.287.990:FF:000001">
    <property type="entry name" value="Superoxide dismutase"/>
    <property type="match status" value="1"/>
</dbReference>
<dbReference type="EMBL" id="MHKX01000003">
    <property type="protein sequence ID" value="OGY98704.1"/>
    <property type="molecule type" value="Genomic_DNA"/>
</dbReference>
<evidence type="ECO:0000313" key="9">
    <source>
        <dbReference type="EMBL" id="OGY98704.1"/>
    </source>
</evidence>
<evidence type="ECO:0000256" key="1">
    <source>
        <dbReference type="ARBA" id="ARBA00008714"/>
    </source>
</evidence>
<dbReference type="Proteomes" id="UP000179059">
    <property type="component" value="Unassembled WGS sequence"/>
</dbReference>
<comment type="similarity">
    <text evidence="1 6">Belongs to the iron/manganese superoxide dismutase family.</text>
</comment>
<dbReference type="InterPro" id="IPR036314">
    <property type="entry name" value="SOD_C_sf"/>
</dbReference>
<evidence type="ECO:0000256" key="6">
    <source>
        <dbReference type="RuleBase" id="RU000414"/>
    </source>
</evidence>
<dbReference type="Gene3D" id="1.10.287.990">
    <property type="entry name" value="Fe,Mn superoxide dismutase (SOD) domain"/>
    <property type="match status" value="1"/>
</dbReference>
<sequence>MKHTLPELPYAYDALEPFIDTETMKLHHGKHHQAYVDKLNEALAKHANLDKKPLEEILVNLEAVPEDVRTAVRNHGGGHLNHSMFWKMLAPQTRGGGAEPQGDLATAIVKNFGGFADLKAKMKEAATKVFGSGWTWLVLDDGKLAIISTPLQDNPISQGKKAVLGIDVWEHAYYLKYQNRRAEYIDAWWNVVNWEEAGRLFEGK</sequence>
<dbReference type="InterPro" id="IPR019833">
    <property type="entry name" value="Mn/Fe_SOD_BS"/>
</dbReference>
<dbReference type="EC" id="1.15.1.1" evidence="2 6"/>
<comment type="function">
    <text evidence="6">Destroys radicals which are normally produced within the cells and which are toxic to biological systems.</text>
</comment>
<protein>
    <recommendedName>
        <fullName evidence="2 6">Superoxide dismutase</fullName>
        <ecNumber evidence="2 6">1.15.1.1</ecNumber>
    </recommendedName>
</protein>
<evidence type="ECO:0000259" key="8">
    <source>
        <dbReference type="Pfam" id="PF02777"/>
    </source>
</evidence>
<dbReference type="SUPFAM" id="SSF46609">
    <property type="entry name" value="Fe,Mn superoxide dismutase (SOD), N-terminal domain"/>
    <property type="match status" value="1"/>
</dbReference>
<feature type="binding site" evidence="5">
    <location>
        <position position="82"/>
    </location>
    <ligand>
        <name>Mn(2+)</name>
        <dbReference type="ChEBI" id="CHEBI:29035"/>
    </ligand>
</feature>
<dbReference type="InterPro" id="IPR019831">
    <property type="entry name" value="Mn/Fe_SOD_N"/>
</dbReference>
<feature type="domain" description="Manganese/iron superoxide dismutase N-terminal" evidence="7">
    <location>
        <begin position="2"/>
        <end position="89"/>
    </location>
</feature>
<keyword evidence="4 6" id="KW-0560">Oxidoreductase</keyword>
<evidence type="ECO:0000313" key="10">
    <source>
        <dbReference type="Proteomes" id="UP000179059"/>
    </source>
</evidence>
<dbReference type="AlphaFoldDB" id="A0A1G2CBD2"/>